<reference evidence="7 8" key="1">
    <citation type="submission" date="2013-08" db="EMBL/GenBank/DDBJ databases">
        <title>Genome of Pontibacillus chungwhensis.</title>
        <authorList>
            <person name="Wang Q."/>
            <person name="Wang G."/>
        </authorList>
    </citation>
    <scope>NUCLEOTIDE SEQUENCE [LARGE SCALE GENOMIC DNA]</scope>
    <source>
        <strain evidence="7 8">BH030062</strain>
    </source>
</reference>
<evidence type="ECO:0000256" key="4">
    <source>
        <dbReference type="ARBA" id="ARBA00022989"/>
    </source>
</evidence>
<evidence type="ECO:0000259" key="6">
    <source>
        <dbReference type="Pfam" id="PF03816"/>
    </source>
</evidence>
<feature type="domain" description="Cell envelope-related transcriptional attenuator" evidence="6">
    <location>
        <begin position="96"/>
        <end position="243"/>
    </location>
</feature>
<dbReference type="Gene3D" id="3.40.630.190">
    <property type="entry name" value="LCP protein"/>
    <property type="match status" value="1"/>
</dbReference>
<keyword evidence="4" id="KW-1133">Transmembrane helix</keyword>
<dbReference type="STRING" id="1385513.N780_19495"/>
<organism evidence="7 8">
    <name type="scientific">Pontibacillus chungwhensis BH030062</name>
    <dbReference type="NCBI Taxonomy" id="1385513"/>
    <lineage>
        <taxon>Bacteria</taxon>
        <taxon>Bacillati</taxon>
        <taxon>Bacillota</taxon>
        <taxon>Bacilli</taxon>
        <taxon>Bacillales</taxon>
        <taxon>Bacillaceae</taxon>
        <taxon>Pontibacillus</taxon>
    </lineage>
</organism>
<dbReference type="PANTHER" id="PTHR33392:SF3">
    <property type="entry name" value="POLYISOPRENYL-TEICHOIC ACID--PEPTIDOGLYCAN TEICHOIC ACID TRANSFERASE TAGT"/>
    <property type="match status" value="1"/>
</dbReference>
<evidence type="ECO:0000313" key="7">
    <source>
        <dbReference type="EMBL" id="KGP91413.1"/>
    </source>
</evidence>
<dbReference type="eggNOG" id="COG1316">
    <property type="taxonomic scope" value="Bacteria"/>
</dbReference>
<dbReference type="PANTHER" id="PTHR33392">
    <property type="entry name" value="POLYISOPRENYL-TEICHOIC ACID--PEPTIDOGLYCAN TEICHOIC ACID TRANSFERASE TAGU"/>
    <property type="match status" value="1"/>
</dbReference>
<evidence type="ECO:0000256" key="5">
    <source>
        <dbReference type="SAM" id="MobiDB-lite"/>
    </source>
</evidence>
<keyword evidence="4" id="KW-0472">Membrane</keyword>
<protein>
    <submittedName>
        <fullName evidence="7">LytR family transcriptional regulator</fullName>
    </submittedName>
</protein>
<feature type="region of interest" description="Disordered" evidence="5">
    <location>
        <begin position="324"/>
        <end position="356"/>
    </location>
</feature>
<proteinExistence type="inferred from homology"/>
<dbReference type="InterPro" id="IPR004474">
    <property type="entry name" value="LytR_CpsA_psr"/>
</dbReference>
<evidence type="ECO:0000256" key="3">
    <source>
        <dbReference type="ARBA" id="ARBA00022968"/>
    </source>
</evidence>
<evidence type="ECO:0000256" key="2">
    <source>
        <dbReference type="ARBA" id="ARBA00022692"/>
    </source>
</evidence>
<evidence type="ECO:0000256" key="1">
    <source>
        <dbReference type="ARBA" id="ARBA00006068"/>
    </source>
</evidence>
<dbReference type="EMBL" id="AVBG01000006">
    <property type="protein sequence ID" value="KGP91413.1"/>
    <property type="molecule type" value="Genomic_DNA"/>
</dbReference>
<comment type="caution">
    <text evidence="7">The sequence shown here is derived from an EMBL/GenBank/DDBJ whole genome shotgun (WGS) entry which is preliminary data.</text>
</comment>
<keyword evidence="2" id="KW-0812">Transmembrane</keyword>
<name>A0A0A2UXF4_9BACI</name>
<evidence type="ECO:0000313" key="8">
    <source>
        <dbReference type="Proteomes" id="UP000030153"/>
    </source>
</evidence>
<sequence>MKKETKFMKRKRTSKKKLFLWSFIVLLLLGAGVASGYGAYLTDKAKNATNSAQLELKRGDMSAKRDEMVDPYQDNISILLLGVDDSEKRDFDSNARSDAMVLATLNEEEKSIKLVSIPRDSYAYIPQMDQRDKITHAHAYGGVDYSVSTVENMFDVPVDYYVRLNFNAFVETVDTLGGIQYDVPFDLSEKNSEDKDGAIQLEEGTQEITGEEALALARSRQYDSDQARGKRQMEILQSIFDEASDVKSVTKYGSLIDSIGNNMKTNMSFDEMSALHNYVLDRNISFETMQLDGEGTFINDLYYFKVNDNSLTSIQNTLQTHLDLNGTNNTIDEKEDGDSTYAKKQEPTSEDKDEEL</sequence>
<feature type="compositionally biased region" description="Basic and acidic residues" evidence="5">
    <location>
        <begin position="341"/>
        <end position="350"/>
    </location>
</feature>
<keyword evidence="3" id="KW-0735">Signal-anchor</keyword>
<dbReference type="AlphaFoldDB" id="A0A0A2UXF4"/>
<gene>
    <name evidence="7" type="ORF">N780_19495</name>
</gene>
<accession>A0A0A2UXF4</accession>
<dbReference type="InterPro" id="IPR050922">
    <property type="entry name" value="LytR/CpsA/Psr_CW_biosynth"/>
</dbReference>
<dbReference type="Proteomes" id="UP000030153">
    <property type="component" value="Unassembled WGS sequence"/>
</dbReference>
<dbReference type="NCBIfam" id="TIGR00350">
    <property type="entry name" value="lytR_cpsA_psr"/>
    <property type="match status" value="1"/>
</dbReference>
<comment type="similarity">
    <text evidence="1">Belongs to the LytR/CpsA/Psr (LCP) family.</text>
</comment>
<dbReference type="GO" id="GO:0071555">
    <property type="term" value="P:cell wall organization"/>
    <property type="evidence" value="ECO:0007669"/>
    <property type="project" value="UniProtKB-KW"/>
</dbReference>
<dbReference type="Pfam" id="PF03816">
    <property type="entry name" value="LytR_cpsA_psr"/>
    <property type="match status" value="1"/>
</dbReference>
<keyword evidence="8" id="KW-1185">Reference proteome</keyword>